<dbReference type="InterPro" id="IPR023631">
    <property type="entry name" value="Amidase_dom"/>
</dbReference>
<dbReference type="EC" id="3.5.1.54" evidence="3"/>
<dbReference type="PANTHER" id="PTHR11895:SF169">
    <property type="entry name" value="GLUTAMYL-TRNA(GLN) AMIDOTRANSFERASE"/>
    <property type="match status" value="1"/>
</dbReference>
<dbReference type="Gene3D" id="1.20.58.1700">
    <property type="match status" value="1"/>
</dbReference>
<dbReference type="NCBIfam" id="NF006043">
    <property type="entry name" value="PRK08186.1"/>
    <property type="match status" value="1"/>
</dbReference>
<dbReference type="Pfam" id="PF01425">
    <property type="entry name" value="Amidase"/>
    <property type="match status" value="1"/>
</dbReference>
<accession>A0ABV7HVS7</accession>
<keyword evidence="4" id="KW-1185">Reference proteome</keyword>
<dbReference type="RefSeq" id="WP_382417348.1">
    <property type="nucleotide sequence ID" value="NZ_AP031500.1"/>
</dbReference>
<gene>
    <name evidence="3" type="primary">atzF</name>
    <name evidence="3" type="ORF">ACFOEB_13400</name>
</gene>
<sequence length="600" mass="63875">MRTSGWTLTDWLDTYTRQEAKPAELLTPLVDALDASDPAWTYRINRAELNQQLAFLNDKSPADLPLYGIPFAVKDNIDVAGLPTSAACPAYRYDARNSATAVARLTQAGAIVIGKTNLDQFATGLVGTRSPYGAVPNSVNPDYISGGSSSGSAVVVARGLVPFSLGTDTAGSGRVPAGFNNIVGLKPTKGRFSTRGVVPACRSLDCVSIFALGVDDAATVARHLEAFDSADAYSRKPQLSVQTHLFGSAPNIAIPESIDWCGDDAQREAWLIAVQQLKEAGANITTLDFTPMQNLAQLLYGGAWVAERGAAVGDFIAQKPAEVNDVVGGIISQSANFTAIDVFNAEYRRAELAQEIQSLMREVDALMVPTTVRFPTQADVAADPVGVNTQLGMFTNFVNLADCAALSVPAPKRSDALPFGITFIAPAWSDNALIALGAYWQQQQPWTKGASEQTLPLTPAKPAGIDDQLIRVAVVGAHLTDMPLNHQLTSRSARFVCETNTADRYRLYALSNTQPPKPGLARDDTGGAITVELWDMPLTLFGSFVAEIPAPLGIGNVTLADGSTVKGFICEPAGLKGALDITEYGGWRNFLNNKNKVANQ</sequence>
<dbReference type="InterPro" id="IPR000120">
    <property type="entry name" value="Amidase"/>
</dbReference>
<name>A0ABV7HVS7_9GAMM</name>
<proteinExistence type="predicted"/>
<feature type="domain" description="Allophanate hydrolase C-terminal" evidence="2">
    <location>
        <begin position="470"/>
        <end position="591"/>
    </location>
</feature>
<dbReference type="NCBIfam" id="TIGR02713">
    <property type="entry name" value="allophanate_hyd"/>
    <property type="match status" value="1"/>
</dbReference>
<reference evidence="4" key="1">
    <citation type="journal article" date="2019" name="Int. J. Syst. Evol. Microbiol.">
        <title>The Global Catalogue of Microorganisms (GCM) 10K type strain sequencing project: providing services to taxonomists for standard genome sequencing and annotation.</title>
        <authorList>
            <consortium name="The Broad Institute Genomics Platform"/>
            <consortium name="The Broad Institute Genome Sequencing Center for Infectious Disease"/>
            <person name="Wu L."/>
            <person name="Ma J."/>
        </authorList>
    </citation>
    <scope>NUCLEOTIDE SEQUENCE [LARGE SCALE GENOMIC DNA]</scope>
    <source>
        <strain evidence="4">KCTC 52141</strain>
    </source>
</reference>
<comment type="caution">
    <text evidence="3">The sequence shown here is derived from an EMBL/GenBank/DDBJ whole genome shotgun (WGS) entry which is preliminary data.</text>
</comment>
<dbReference type="Gene3D" id="3.10.490.10">
    <property type="entry name" value="Gamma-glutamyl cyclotransferase-like"/>
    <property type="match status" value="1"/>
</dbReference>
<dbReference type="Proteomes" id="UP001595548">
    <property type="component" value="Unassembled WGS sequence"/>
</dbReference>
<dbReference type="InterPro" id="IPR053844">
    <property type="entry name" value="AH_C"/>
</dbReference>
<dbReference type="Gene3D" id="3.90.1300.10">
    <property type="entry name" value="Amidase signature (AS) domain"/>
    <property type="match status" value="1"/>
</dbReference>
<evidence type="ECO:0000313" key="4">
    <source>
        <dbReference type="Proteomes" id="UP001595548"/>
    </source>
</evidence>
<dbReference type="EMBL" id="JBHRTL010000028">
    <property type="protein sequence ID" value="MFC3156200.1"/>
    <property type="molecule type" value="Genomic_DNA"/>
</dbReference>
<organism evidence="3 4">
    <name type="scientific">Gilvimarinus japonicus</name>
    <dbReference type="NCBI Taxonomy" id="1796469"/>
    <lineage>
        <taxon>Bacteria</taxon>
        <taxon>Pseudomonadati</taxon>
        <taxon>Pseudomonadota</taxon>
        <taxon>Gammaproteobacteria</taxon>
        <taxon>Cellvibrionales</taxon>
        <taxon>Cellvibrionaceae</taxon>
        <taxon>Gilvimarinus</taxon>
    </lineage>
</organism>
<protein>
    <submittedName>
        <fullName evidence="3">Allophanate hydrolase</fullName>
        <ecNumber evidence="3">3.5.1.54</ecNumber>
    </submittedName>
</protein>
<dbReference type="InterPro" id="IPR036928">
    <property type="entry name" value="AS_sf"/>
</dbReference>
<dbReference type="SUPFAM" id="SSF75304">
    <property type="entry name" value="Amidase signature (AS) enzymes"/>
    <property type="match status" value="1"/>
</dbReference>
<feature type="domain" description="Amidase" evidence="1">
    <location>
        <begin position="57"/>
        <end position="433"/>
    </location>
</feature>
<evidence type="ECO:0000259" key="1">
    <source>
        <dbReference type="Pfam" id="PF01425"/>
    </source>
</evidence>
<keyword evidence="3" id="KW-0378">Hydrolase</keyword>
<dbReference type="PANTHER" id="PTHR11895">
    <property type="entry name" value="TRANSAMIDASE"/>
    <property type="match status" value="1"/>
</dbReference>
<evidence type="ECO:0000313" key="3">
    <source>
        <dbReference type="EMBL" id="MFC3156200.1"/>
    </source>
</evidence>
<dbReference type="InterPro" id="IPR014085">
    <property type="entry name" value="Allophanate_hydrolase"/>
</dbReference>
<evidence type="ECO:0000259" key="2">
    <source>
        <dbReference type="Pfam" id="PF21986"/>
    </source>
</evidence>
<dbReference type="Pfam" id="PF21986">
    <property type="entry name" value="AH_C"/>
    <property type="match status" value="1"/>
</dbReference>
<dbReference type="GO" id="GO:0004039">
    <property type="term" value="F:allophanate hydrolase activity"/>
    <property type="evidence" value="ECO:0007669"/>
    <property type="project" value="UniProtKB-EC"/>
</dbReference>